<accession>A0A368F510</accession>
<dbReference type="Proteomes" id="UP000252519">
    <property type="component" value="Unassembled WGS sequence"/>
</dbReference>
<reference evidence="1 2" key="1">
    <citation type="submission" date="2014-10" db="EMBL/GenBank/DDBJ databases">
        <title>Draft genome of the hookworm Ancylostoma caninum.</title>
        <authorList>
            <person name="Mitreva M."/>
        </authorList>
    </citation>
    <scope>NUCLEOTIDE SEQUENCE [LARGE SCALE GENOMIC DNA]</scope>
    <source>
        <strain evidence="1 2">Baltimore</strain>
    </source>
</reference>
<evidence type="ECO:0000313" key="1">
    <source>
        <dbReference type="EMBL" id="RCN26089.1"/>
    </source>
</evidence>
<sequence length="49" mass="5547">MLFCREKNVSRRTPSTLTKHNIVSVRSVVCSHFTCRGRIRIASVSCHTA</sequence>
<protein>
    <submittedName>
        <fullName evidence="1">Uncharacterized protein</fullName>
    </submittedName>
</protein>
<proteinExistence type="predicted"/>
<dbReference type="AlphaFoldDB" id="A0A368F510"/>
<gene>
    <name evidence="1" type="ORF">ANCCAN_28191</name>
</gene>
<organism evidence="1 2">
    <name type="scientific">Ancylostoma caninum</name>
    <name type="common">Dog hookworm</name>
    <dbReference type="NCBI Taxonomy" id="29170"/>
    <lineage>
        <taxon>Eukaryota</taxon>
        <taxon>Metazoa</taxon>
        <taxon>Ecdysozoa</taxon>
        <taxon>Nematoda</taxon>
        <taxon>Chromadorea</taxon>
        <taxon>Rhabditida</taxon>
        <taxon>Rhabditina</taxon>
        <taxon>Rhabditomorpha</taxon>
        <taxon>Strongyloidea</taxon>
        <taxon>Ancylostomatidae</taxon>
        <taxon>Ancylostomatinae</taxon>
        <taxon>Ancylostoma</taxon>
    </lineage>
</organism>
<dbReference type="EMBL" id="JOJR01009362">
    <property type="protein sequence ID" value="RCN26089.1"/>
    <property type="molecule type" value="Genomic_DNA"/>
</dbReference>
<comment type="caution">
    <text evidence="1">The sequence shown here is derived from an EMBL/GenBank/DDBJ whole genome shotgun (WGS) entry which is preliminary data.</text>
</comment>
<keyword evidence="2" id="KW-1185">Reference proteome</keyword>
<name>A0A368F510_ANCCA</name>
<evidence type="ECO:0000313" key="2">
    <source>
        <dbReference type="Proteomes" id="UP000252519"/>
    </source>
</evidence>